<dbReference type="GO" id="GO:0012505">
    <property type="term" value="C:endomembrane system"/>
    <property type="evidence" value="ECO:0007669"/>
    <property type="project" value="UniProtKB-SubCell"/>
</dbReference>
<keyword evidence="5 7" id="KW-0472">Membrane</keyword>
<dbReference type="SUPFAM" id="SSF103473">
    <property type="entry name" value="MFS general substrate transporter"/>
    <property type="match status" value="1"/>
</dbReference>
<keyword evidence="2" id="KW-0813">Transport</keyword>
<organism evidence="9 10">
    <name type="scientific">Clathrus columnatus</name>
    <dbReference type="NCBI Taxonomy" id="1419009"/>
    <lineage>
        <taxon>Eukaryota</taxon>
        <taxon>Fungi</taxon>
        <taxon>Dikarya</taxon>
        <taxon>Basidiomycota</taxon>
        <taxon>Agaricomycotina</taxon>
        <taxon>Agaricomycetes</taxon>
        <taxon>Phallomycetidae</taxon>
        <taxon>Phallales</taxon>
        <taxon>Clathraceae</taxon>
        <taxon>Clathrus</taxon>
    </lineage>
</organism>
<feature type="transmembrane region" description="Helical" evidence="7">
    <location>
        <begin position="212"/>
        <end position="231"/>
    </location>
</feature>
<feature type="compositionally biased region" description="Basic and acidic residues" evidence="6">
    <location>
        <begin position="561"/>
        <end position="581"/>
    </location>
</feature>
<dbReference type="InterPro" id="IPR011701">
    <property type="entry name" value="MFS"/>
</dbReference>
<dbReference type="PROSITE" id="PS50850">
    <property type="entry name" value="MFS"/>
    <property type="match status" value="1"/>
</dbReference>
<evidence type="ECO:0000256" key="7">
    <source>
        <dbReference type="SAM" id="Phobius"/>
    </source>
</evidence>
<feature type="compositionally biased region" description="Polar residues" evidence="6">
    <location>
        <begin position="582"/>
        <end position="595"/>
    </location>
</feature>
<proteinExistence type="predicted"/>
<dbReference type="Proteomes" id="UP001050691">
    <property type="component" value="Unassembled WGS sequence"/>
</dbReference>
<dbReference type="InterPro" id="IPR036259">
    <property type="entry name" value="MFS_trans_sf"/>
</dbReference>
<dbReference type="PANTHER" id="PTHR23501">
    <property type="entry name" value="MAJOR FACILITATOR SUPERFAMILY"/>
    <property type="match status" value="1"/>
</dbReference>
<accession>A0AAV5AFW9</accession>
<gene>
    <name evidence="9" type="ORF">Clacol_006033</name>
</gene>
<dbReference type="PANTHER" id="PTHR23501:SF191">
    <property type="entry name" value="VACUOLAR BASIC AMINO ACID TRANSPORTER 4"/>
    <property type="match status" value="1"/>
</dbReference>
<dbReference type="Gene3D" id="1.20.1250.20">
    <property type="entry name" value="MFS general substrate transporter like domains"/>
    <property type="match status" value="1"/>
</dbReference>
<name>A0AAV5AFW9_9AGAM</name>
<feature type="transmembrane region" description="Helical" evidence="7">
    <location>
        <begin position="285"/>
        <end position="306"/>
    </location>
</feature>
<dbReference type="GO" id="GO:0000329">
    <property type="term" value="C:fungal-type vacuole membrane"/>
    <property type="evidence" value="ECO:0007669"/>
    <property type="project" value="TreeGrafter"/>
</dbReference>
<dbReference type="Pfam" id="PF07690">
    <property type="entry name" value="MFS_1"/>
    <property type="match status" value="1"/>
</dbReference>
<evidence type="ECO:0000256" key="3">
    <source>
        <dbReference type="ARBA" id="ARBA00022692"/>
    </source>
</evidence>
<dbReference type="EMBL" id="BPWL01000007">
    <property type="protein sequence ID" value="GJJ11795.1"/>
    <property type="molecule type" value="Genomic_DNA"/>
</dbReference>
<comment type="caution">
    <text evidence="9">The sequence shown here is derived from an EMBL/GenBank/DDBJ whole genome shotgun (WGS) entry which is preliminary data.</text>
</comment>
<evidence type="ECO:0000313" key="9">
    <source>
        <dbReference type="EMBL" id="GJJ11795.1"/>
    </source>
</evidence>
<sequence>MSNANANDSESTPLLRGTKQVSNTEVIVATVVGNDDVLTLPASNHKSPSVGPLEISPSRRRLILTGIWMGTFLSSLNSTLVATLVSSISSEYKAANQASWLGTGYLLATCTFTPLYGRLCDMMGRRRANQTAVLFAGLGTLSCGLSTNMPMLIAARFLSGVGGGGCYITCSVITSDMYSLRHRSLTQGIASVFNAAGQGFGGPIGGYISDRFGWRWAFLLQMPLYVISFLLTEYNLNYVTPGKSKNTKETLKRIDYGGSISLLLSVRMPCKQKYNEELPWNTPCVLVTLIMSIVMFITFLVVELCIARQPILAPSLLKQRVPVSVGISNLLMAASSLCCLYFFPMFFETVMLTSASVAGLHLFPKSIAMTSGALFAGVVMSKTGSYNMLSIIGGLGPILSTFLLAGMNEHSSSAVQWLSIVPLGLGNAIVSQTTLIALLAHVDQAQIAVATGFGQLWKCIGQVVGVAIPSAIFQYLLTRELTARITGPDSEEIIARIRHSSRLVQSLPPDLQRPARDSYSVALGRVFWYVALSTVMSFVIRLMIPGRSLDDSILHKKKEHAHASVDDNHETNGRTDIERPNNDITHTNSNNSSTA</sequence>
<evidence type="ECO:0000259" key="8">
    <source>
        <dbReference type="PROSITE" id="PS50850"/>
    </source>
</evidence>
<reference evidence="9" key="1">
    <citation type="submission" date="2021-10" db="EMBL/GenBank/DDBJ databases">
        <title>De novo Genome Assembly of Clathrus columnatus (Basidiomycota, Fungi) Using Illumina and Nanopore Sequence Data.</title>
        <authorList>
            <person name="Ogiso-Tanaka E."/>
            <person name="Itagaki H."/>
            <person name="Hosoya T."/>
            <person name="Hosaka K."/>
        </authorList>
    </citation>
    <scope>NUCLEOTIDE SEQUENCE</scope>
    <source>
        <strain evidence="9">MO-923</strain>
    </source>
</reference>
<feature type="transmembrane region" description="Helical" evidence="7">
    <location>
        <begin position="386"/>
        <end position="405"/>
    </location>
</feature>
<feature type="region of interest" description="Disordered" evidence="6">
    <location>
        <begin position="560"/>
        <end position="595"/>
    </location>
</feature>
<dbReference type="AlphaFoldDB" id="A0AAV5AFW9"/>
<feature type="transmembrane region" description="Helical" evidence="7">
    <location>
        <begin position="128"/>
        <end position="147"/>
    </location>
</feature>
<feature type="transmembrane region" description="Helical" evidence="7">
    <location>
        <begin position="62"/>
        <end position="85"/>
    </location>
</feature>
<dbReference type="GO" id="GO:0015174">
    <property type="term" value="F:basic amino acid transmembrane transporter activity"/>
    <property type="evidence" value="ECO:0007669"/>
    <property type="project" value="TreeGrafter"/>
</dbReference>
<keyword evidence="4 7" id="KW-1133">Transmembrane helix</keyword>
<feature type="transmembrane region" description="Helical" evidence="7">
    <location>
        <begin position="417"/>
        <end position="439"/>
    </location>
</feature>
<comment type="subcellular location">
    <subcellularLocation>
        <location evidence="1">Endomembrane system</location>
        <topology evidence="1">Multi-pass membrane protein</topology>
    </subcellularLocation>
</comment>
<feature type="domain" description="Major facilitator superfamily (MFS) profile" evidence="8">
    <location>
        <begin position="63"/>
        <end position="549"/>
    </location>
</feature>
<keyword evidence="10" id="KW-1185">Reference proteome</keyword>
<evidence type="ECO:0000256" key="4">
    <source>
        <dbReference type="ARBA" id="ARBA00022989"/>
    </source>
</evidence>
<evidence type="ECO:0000256" key="6">
    <source>
        <dbReference type="SAM" id="MobiDB-lite"/>
    </source>
</evidence>
<protein>
    <recommendedName>
        <fullName evidence="8">Major facilitator superfamily (MFS) profile domain-containing protein</fullName>
    </recommendedName>
</protein>
<feature type="transmembrane region" description="Helical" evidence="7">
    <location>
        <begin position="526"/>
        <end position="544"/>
    </location>
</feature>
<evidence type="ECO:0000256" key="5">
    <source>
        <dbReference type="ARBA" id="ARBA00023136"/>
    </source>
</evidence>
<evidence type="ECO:0000256" key="2">
    <source>
        <dbReference type="ARBA" id="ARBA00022448"/>
    </source>
</evidence>
<feature type="transmembrane region" description="Helical" evidence="7">
    <location>
        <begin position="359"/>
        <end position="379"/>
    </location>
</feature>
<evidence type="ECO:0000313" key="10">
    <source>
        <dbReference type="Proteomes" id="UP001050691"/>
    </source>
</evidence>
<evidence type="ECO:0000256" key="1">
    <source>
        <dbReference type="ARBA" id="ARBA00004127"/>
    </source>
</evidence>
<dbReference type="InterPro" id="IPR020846">
    <property type="entry name" value="MFS_dom"/>
</dbReference>
<feature type="transmembrane region" description="Helical" evidence="7">
    <location>
        <begin position="97"/>
        <end position="116"/>
    </location>
</feature>
<keyword evidence="3 7" id="KW-0812">Transmembrane</keyword>
<feature type="transmembrane region" description="Helical" evidence="7">
    <location>
        <begin position="327"/>
        <end position="347"/>
    </location>
</feature>
<dbReference type="GO" id="GO:0005886">
    <property type="term" value="C:plasma membrane"/>
    <property type="evidence" value="ECO:0007669"/>
    <property type="project" value="TreeGrafter"/>
</dbReference>